<evidence type="ECO:0008006" key="3">
    <source>
        <dbReference type="Google" id="ProtNLM"/>
    </source>
</evidence>
<dbReference type="InterPro" id="IPR042071">
    <property type="entry name" value="Trans_coact_sf"/>
</dbReference>
<dbReference type="Proteomes" id="UP000257648">
    <property type="component" value="Segment"/>
</dbReference>
<proteinExistence type="predicted"/>
<dbReference type="GeneID" id="55001832"/>
<evidence type="ECO:0000313" key="1">
    <source>
        <dbReference type="EMBL" id="AXQ70451.1"/>
    </source>
</evidence>
<reference evidence="2" key="1">
    <citation type="submission" date="2018-05" db="EMBL/GenBank/DDBJ databases">
        <authorList>
            <person name="You S."/>
        </authorList>
    </citation>
    <scope>NUCLEOTIDE SEQUENCE [LARGE SCALE GENOMIC DNA]</scope>
</reference>
<organism evidence="1 2">
    <name type="scientific">Synechococcus phage S-T4</name>
    <dbReference type="NCBI Taxonomy" id="2268578"/>
    <lineage>
        <taxon>Viruses</taxon>
        <taxon>Duplodnaviria</taxon>
        <taxon>Heunggongvirae</taxon>
        <taxon>Uroviricota</taxon>
        <taxon>Caudoviricetes</taxon>
        <taxon>Pantevenvirales</taxon>
        <taxon>Kyanoviridae</taxon>
        <taxon>Tamkungvirus</taxon>
        <taxon>Tamkungvirus ST4</taxon>
    </lineage>
</organism>
<protein>
    <recommendedName>
        <fullName evidence="3">Late promoter transcriptional accessory protein</fullName>
    </recommendedName>
</protein>
<dbReference type="InterPro" id="IPR031836">
    <property type="entry name" value="Trans_coact"/>
</dbReference>
<keyword evidence="2" id="KW-1185">Reference proteome</keyword>
<evidence type="ECO:0000313" key="2">
    <source>
        <dbReference type="Proteomes" id="UP000257648"/>
    </source>
</evidence>
<sequence>MKNELKKELEKKFITSEKFCQEIEQIVLKEKINYIDAIVLFCENNNIEVDTISKLVTKPLKEKLKWDAIRLNFMKKTSKAKLPL</sequence>
<name>A0A385EF04_9CAUD</name>
<dbReference type="KEGG" id="vg:55001832"/>
<dbReference type="RefSeq" id="YP_009810810.1">
    <property type="nucleotide sequence ID" value="NC_048049.1"/>
</dbReference>
<dbReference type="Gene3D" id="1.10.10.2850">
    <property type="entry name" value="Phage late-transcription coactivator-like"/>
    <property type="match status" value="1"/>
</dbReference>
<accession>A0A385EF04</accession>
<dbReference type="EMBL" id="MH412654">
    <property type="protein sequence ID" value="AXQ70451.1"/>
    <property type="molecule type" value="Genomic_DNA"/>
</dbReference>
<dbReference type="Pfam" id="PF16805">
    <property type="entry name" value="Trans_coact"/>
    <property type="match status" value="1"/>
</dbReference>